<protein>
    <submittedName>
        <fullName evidence="2">Uncharacterized protein</fullName>
    </submittedName>
</protein>
<accession>A0AA40EW60</accession>
<dbReference type="AlphaFoldDB" id="A0AA40EW60"/>
<feature type="region of interest" description="Disordered" evidence="1">
    <location>
        <begin position="114"/>
        <end position="142"/>
    </location>
</feature>
<name>A0AA40EW60_9PEZI</name>
<proteinExistence type="predicted"/>
<keyword evidence="3" id="KW-1185">Reference proteome</keyword>
<dbReference type="Proteomes" id="UP001172155">
    <property type="component" value="Unassembled WGS sequence"/>
</dbReference>
<reference evidence="2" key="1">
    <citation type="submission" date="2023-06" db="EMBL/GenBank/DDBJ databases">
        <title>Genome-scale phylogeny and comparative genomics of the fungal order Sordariales.</title>
        <authorList>
            <consortium name="Lawrence Berkeley National Laboratory"/>
            <person name="Hensen N."/>
            <person name="Bonometti L."/>
            <person name="Westerberg I."/>
            <person name="Brannstrom I.O."/>
            <person name="Guillou S."/>
            <person name="Cros-Aarteil S."/>
            <person name="Calhoun S."/>
            <person name="Haridas S."/>
            <person name="Kuo A."/>
            <person name="Mondo S."/>
            <person name="Pangilinan J."/>
            <person name="Riley R."/>
            <person name="LaButti K."/>
            <person name="Andreopoulos B."/>
            <person name="Lipzen A."/>
            <person name="Chen C."/>
            <person name="Yanf M."/>
            <person name="Daum C."/>
            <person name="Ng V."/>
            <person name="Clum A."/>
            <person name="Steindorff A."/>
            <person name="Ohm R."/>
            <person name="Martin F."/>
            <person name="Silar P."/>
            <person name="Natvig D."/>
            <person name="Lalanne C."/>
            <person name="Gautier V."/>
            <person name="Ament-velasquez S.L."/>
            <person name="Kruys A."/>
            <person name="Hutchinson M.I."/>
            <person name="Powell A.J."/>
            <person name="Barry K."/>
            <person name="Miller A.N."/>
            <person name="Grigoriev I.V."/>
            <person name="Debuchy R."/>
            <person name="Gladieux P."/>
            <person name="Thoren M.H."/>
            <person name="Johannesson H."/>
        </authorList>
    </citation>
    <scope>NUCLEOTIDE SEQUENCE</scope>
    <source>
        <strain evidence="2">SMH3187-1</strain>
    </source>
</reference>
<evidence type="ECO:0000256" key="1">
    <source>
        <dbReference type="SAM" id="MobiDB-lite"/>
    </source>
</evidence>
<dbReference type="EMBL" id="JAUKUD010000004">
    <property type="protein sequence ID" value="KAK0746511.1"/>
    <property type="molecule type" value="Genomic_DNA"/>
</dbReference>
<gene>
    <name evidence="2" type="ORF">B0T18DRAFT_390947</name>
</gene>
<comment type="caution">
    <text evidence="2">The sequence shown here is derived from an EMBL/GenBank/DDBJ whole genome shotgun (WGS) entry which is preliminary data.</text>
</comment>
<evidence type="ECO:0000313" key="2">
    <source>
        <dbReference type="EMBL" id="KAK0746511.1"/>
    </source>
</evidence>
<sequence length="224" mass="24133">MVSTCRVRTRVAAALGQLTLGHRVVSSSMHWRAVCWTPPNLAIGERPAMIPMIPKQPDEGSVSGGRVASLRCLAVERAAANGRQSPKAYSSDAVIAGACPSGNTVMMRARLDPGLQASSDSGNVDSDFASPDSRNRSSARNILERRGRIRGRQVASYAPLPTTSVFEIHEIHGSMRGGRQIWILRIPEHKGPAPPGRKVAILQNFGRPPSTAQRSIAKIEQEGR</sequence>
<evidence type="ECO:0000313" key="3">
    <source>
        <dbReference type="Proteomes" id="UP001172155"/>
    </source>
</evidence>
<organism evidence="2 3">
    <name type="scientific">Schizothecium vesticola</name>
    <dbReference type="NCBI Taxonomy" id="314040"/>
    <lineage>
        <taxon>Eukaryota</taxon>
        <taxon>Fungi</taxon>
        <taxon>Dikarya</taxon>
        <taxon>Ascomycota</taxon>
        <taxon>Pezizomycotina</taxon>
        <taxon>Sordariomycetes</taxon>
        <taxon>Sordariomycetidae</taxon>
        <taxon>Sordariales</taxon>
        <taxon>Schizotheciaceae</taxon>
        <taxon>Schizothecium</taxon>
    </lineage>
</organism>